<dbReference type="GO" id="GO:0070573">
    <property type="term" value="F:metallodipeptidase activity"/>
    <property type="evidence" value="ECO:0007669"/>
    <property type="project" value="InterPro"/>
</dbReference>
<dbReference type="InterPro" id="IPR008257">
    <property type="entry name" value="Pept_M19"/>
</dbReference>
<dbReference type="Pfam" id="PF01244">
    <property type="entry name" value="Peptidase_M19"/>
    <property type="match status" value="1"/>
</dbReference>
<protein>
    <submittedName>
        <fullName evidence="1">Membrane dipeptidase</fullName>
    </submittedName>
</protein>
<proteinExistence type="predicted"/>
<dbReference type="AlphaFoldDB" id="A0AA45WS14"/>
<dbReference type="GO" id="GO:0006508">
    <property type="term" value="P:proteolysis"/>
    <property type="evidence" value="ECO:0007669"/>
    <property type="project" value="InterPro"/>
</dbReference>
<dbReference type="SUPFAM" id="SSF51556">
    <property type="entry name" value="Metallo-dependent hydrolases"/>
    <property type="match status" value="1"/>
</dbReference>
<sequence length="315" mass="35619">MRWIDGHCDVLSKMWRDPQYRSFYAQGSPLDSSYHCLCEADVAMQVFAVWTPESVPRQQRLAVALKEIDFFYEEVVRDGSRVFLVTDGGQMDECGHGRIGALLLLEGADALHGDLANLRLFHRLGVRQMGLTWNFANEVADGIYEERGGGLTRFGRQVIMEMKRLGMILDVSHLSDRGFWEVIEETGLPILASHSNCRAVCAHKRNLGDEQIEALIQRQGLIGVTFVPEFVHHCAAEATIDQVLRHVEHICALGGADHLFFGSDFDGFANKLPGLESYSRLPQLVEALSKRYGDDLVRKWGWENGKQFYQRHLSP</sequence>
<name>A0AA45WS14_9BACL</name>
<dbReference type="InterPro" id="IPR032466">
    <property type="entry name" value="Metal_Hydrolase"/>
</dbReference>
<organism evidence="1 2">
    <name type="scientific">Laceyella tengchongensis</name>
    <dbReference type="NCBI Taxonomy" id="574699"/>
    <lineage>
        <taxon>Bacteria</taxon>
        <taxon>Bacillati</taxon>
        <taxon>Bacillota</taxon>
        <taxon>Bacilli</taxon>
        <taxon>Bacillales</taxon>
        <taxon>Thermoactinomycetaceae</taxon>
        <taxon>Laceyella</taxon>
    </lineage>
</organism>
<dbReference type="EMBL" id="FXTU01000010">
    <property type="protein sequence ID" value="SMP33963.1"/>
    <property type="molecule type" value="Genomic_DNA"/>
</dbReference>
<dbReference type="Gene3D" id="3.20.20.140">
    <property type="entry name" value="Metal-dependent hydrolases"/>
    <property type="match status" value="1"/>
</dbReference>
<gene>
    <name evidence="1" type="ORF">SAMN06265361_11040</name>
</gene>
<comment type="caution">
    <text evidence="1">The sequence shown here is derived from an EMBL/GenBank/DDBJ whole genome shotgun (WGS) entry which is preliminary data.</text>
</comment>
<keyword evidence="2" id="KW-1185">Reference proteome</keyword>
<dbReference type="RefSeq" id="WP_284724631.1">
    <property type="nucleotide sequence ID" value="NZ_FXTU01000010.1"/>
</dbReference>
<dbReference type="PANTHER" id="PTHR10443:SF12">
    <property type="entry name" value="DIPEPTIDASE"/>
    <property type="match status" value="1"/>
</dbReference>
<dbReference type="PROSITE" id="PS51365">
    <property type="entry name" value="RENAL_DIPEPTIDASE_2"/>
    <property type="match status" value="1"/>
</dbReference>
<dbReference type="CDD" id="cd01301">
    <property type="entry name" value="rDP_like"/>
    <property type="match status" value="1"/>
</dbReference>
<evidence type="ECO:0000313" key="1">
    <source>
        <dbReference type="EMBL" id="SMP33963.1"/>
    </source>
</evidence>
<evidence type="ECO:0000313" key="2">
    <source>
        <dbReference type="Proteomes" id="UP001157946"/>
    </source>
</evidence>
<reference evidence="1" key="1">
    <citation type="submission" date="2017-05" db="EMBL/GenBank/DDBJ databases">
        <authorList>
            <person name="Varghese N."/>
            <person name="Submissions S."/>
        </authorList>
    </citation>
    <scope>NUCLEOTIDE SEQUENCE</scope>
    <source>
        <strain evidence="1">DSM 45262</strain>
    </source>
</reference>
<accession>A0AA45WS14</accession>
<dbReference type="Proteomes" id="UP001157946">
    <property type="component" value="Unassembled WGS sequence"/>
</dbReference>
<dbReference type="PANTHER" id="PTHR10443">
    <property type="entry name" value="MICROSOMAL DIPEPTIDASE"/>
    <property type="match status" value="1"/>
</dbReference>